<accession>F0QXP9</accession>
<gene>
    <name evidence="2" type="ordered locus">VMUT_1005</name>
</gene>
<dbReference type="RefSeq" id="WP_013604374.1">
    <property type="nucleotide sequence ID" value="NC_015151.1"/>
</dbReference>
<dbReference type="PANTHER" id="PTHR13696:SF52">
    <property type="entry name" value="PARA FAMILY PROTEIN CT_582"/>
    <property type="match status" value="1"/>
</dbReference>
<dbReference type="STRING" id="985053.VMUT_1005"/>
<dbReference type="AlphaFoldDB" id="F0QXP9"/>
<dbReference type="HOGENOM" id="CLU_1036738_0_0_2"/>
<dbReference type="eggNOG" id="arCOG00589">
    <property type="taxonomic scope" value="Archaea"/>
</dbReference>
<dbReference type="PANTHER" id="PTHR13696">
    <property type="entry name" value="P-LOOP CONTAINING NUCLEOSIDE TRIPHOSPHATE HYDROLASE"/>
    <property type="match status" value="1"/>
</dbReference>
<feature type="domain" description="CobQ/CobB/MinD/ParA nucleotide binding" evidence="1">
    <location>
        <begin position="13"/>
        <end position="194"/>
    </location>
</feature>
<name>F0QXP9_VULM7</name>
<dbReference type="Proteomes" id="UP000007485">
    <property type="component" value="Chromosome"/>
</dbReference>
<dbReference type="OrthoDB" id="26716at2157"/>
<evidence type="ECO:0000313" key="3">
    <source>
        <dbReference type="Proteomes" id="UP000007485"/>
    </source>
</evidence>
<dbReference type="InterPro" id="IPR050678">
    <property type="entry name" value="DNA_Partitioning_ATPase"/>
</dbReference>
<evidence type="ECO:0000259" key="1">
    <source>
        <dbReference type="Pfam" id="PF01656"/>
    </source>
</evidence>
<dbReference type="InterPro" id="IPR027417">
    <property type="entry name" value="P-loop_NTPase"/>
</dbReference>
<dbReference type="KEGG" id="vmo:VMUT_1005"/>
<sequence length="272" mass="29335">MLRPRFVAAAFFSGSKGGTGKSTLAANLAITMSQALKSNVLLIDLGIDSSQTASRTLGVVPERAGALDFLIGSINDANQLVSRSTYLPTVFVVPPGNIRSYQLAISVNESFNRWVYLINSLVMSTGSQFIIIDLPANAPTPILIPALVTSQIINVILDHANYSEYVLREIDDTYIQPMITQLRYRKIVNVVLNKALPGLDGVEARVRGFAHNGDVFTVPMSPIAQYLIAAMKPAILFEPKGSLASFKRAIEAITNTLTRQVKALLTGSIGTA</sequence>
<dbReference type="SUPFAM" id="SSF52540">
    <property type="entry name" value="P-loop containing nucleoside triphosphate hydrolases"/>
    <property type="match status" value="1"/>
</dbReference>
<keyword evidence="3" id="KW-1185">Reference proteome</keyword>
<dbReference type="Gene3D" id="3.40.50.300">
    <property type="entry name" value="P-loop containing nucleotide triphosphate hydrolases"/>
    <property type="match status" value="1"/>
</dbReference>
<proteinExistence type="predicted"/>
<reference evidence="2 3" key="1">
    <citation type="journal article" date="2011" name="J. Bacteriol.">
        <title>Complete genome sequence of 'Vulcanisaeta moutnovskia' strain 768-28, a novel member of the hyperthermophilic crenarchaeal genus vulcanisaeta.</title>
        <authorList>
            <person name="Gumerov V.M."/>
            <person name="Mardanov A.V."/>
            <person name="Beletsky A.V."/>
            <person name="Prokofeva M.I."/>
            <person name="Bonch-Osmolovskaya E.A."/>
            <person name="Ravin N.V."/>
            <person name="Skryabin K.G."/>
        </authorList>
    </citation>
    <scope>NUCLEOTIDE SEQUENCE [LARGE SCALE GENOMIC DNA]</scope>
    <source>
        <strain evidence="2 3">768-28</strain>
    </source>
</reference>
<organism evidence="2 3">
    <name type="scientific">Vulcanisaeta moutnovskia (strain 768-28)</name>
    <dbReference type="NCBI Taxonomy" id="985053"/>
    <lineage>
        <taxon>Archaea</taxon>
        <taxon>Thermoproteota</taxon>
        <taxon>Thermoprotei</taxon>
        <taxon>Thermoproteales</taxon>
        <taxon>Thermoproteaceae</taxon>
        <taxon>Vulcanisaeta</taxon>
    </lineage>
</organism>
<dbReference type="Pfam" id="PF01656">
    <property type="entry name" value="CbiA"/>
    <property type="match status" value="1"/>
</dbReference>
<dbReference type="InterPro" id="IPR002586">
    <property type="entry name" value="CobQ/CobB/MinD/ParA_Nub-bd_dom"/>
</dbReference>
<protein>
    <recommendedName>
        <fullName evidence="1">CobQ/CobB/MinD/ParA nucleotide binding domain-containing protein</fullName>
    </recommendedName>
</protein>
<evidence type="ECO:0000313" key="2">
    <source>
        <dbReference type="EMBL" id="ADY01212.1"/>
    </source>
</evidence>
<dbReference type="EMBL" id="CP002529">
    <property type="protein sequence ID" value="ADY01212.1"/>
    <property type="molecule type" value="Genomic_DNA"/>
</dbReference>
<dbReference type="GeneID" id="10288657"/>